<evidence type="ECO:0000256" key="13">
    <source>
        <dbReference type="PIRSR" id="PIRSR038928-2"/>
    </source>
</evidence>
<dbReference type="InterPro" id="IPR018028">
    <property type="entry name" value="Catalase"/>
</dbReference>
<keyword evidence="10 13" id="KW-0408">Iron</keyword>
<keyword evidence="14" id="KW-0732">Signal</keyword>
<protein>
    <recommendedName>
        <fullName evidence="5">Catalase</fullName>
        <ecNumber evidence="4">1.11.1.6</ecNumber>
    </recommendedName>
</protein>
<evidence type="ECO:0000313" key="16">
    <source>
        <dbReference type="EMBL" id="SMF57068.1"/>
    </source>
</evidence>
<dbReference type="InterPro" id="IPR020835">
    <property type="entry name" value="Catalase_sf"/>
</dbReference>
<name>A0A1Y6CJ96_9BACT</name>
<keyword evidence="17" id="KW-1185">Reference proteome</keyword>
<feature type="signal peptide" evidence="14">
    <location>
        <begin position="1"/>
        <end position="19"/>
    </location>
</feature>
<feature type="active site" evidence="12">
    <location>
        <position position="70"/>
    </location>
</feature>
<evidence type="ECO:0000256" key="4">
    <source>
        <dbReference type="ARBA" id="ARBA00012314"/>
    </source>
</evidence>
<keyword evidence="9" id="KW-0560">Oxidoreductase</keyword>
<dbReference type="PANTHER" id="PTHR11465:SF23">
    <property type="entry name" value="CATALASE-2"/>
    <property type="match status" value="1"/>
</dbReference>
<comment type="function">
    <text evidence="2">Decomposes hydrogen peroxide into water and oxygen; serves to protect cells from the toxic effects of hydrogen peroxide.</text>
</comment>
<dbReference type="InterPro" id="IPR011614">
    <property type="entry name" value="Catalase_core"/>
</dbReference>
<dbReference type="OrthoDB" id="5287728at2"/>
<dbReference type="AlphaFoldDB" id="A0A1Y6CJ96"/>
<evidence type="ECO:0000256" key="10">
    <source>
        <dbReference type="ARBA" id="ARBA00023004"/>
    </source>
</evidence>
<evidence type="ECO:0000256" key="12">
    <source>
        <dbReference type="PIRSR" id="PIRSR038928-1"/>
    </source>
</evidence>
<dbReference type="EMBL" id="FWZT01000018">
    <property type="protein sequence ID" value="SMF57068.1"/>
    <property type="molecule type" value="Genomic_DNA"/>
</dbReference>
<dbReference type="PROSITE" id="PS51402">
    <property type="entry name" value="CATALASE_3"/>
    <property type="match status" value="1"/>
</dbReference>
<dbReference type="STRING" id="1513793.SAMN06296036_11887"/>
<keyword evidence="8 13" id="KW-0479">Metal-binding</keyword>
<feature type="domain" description="Catalase core" evidence="15">
    <location>
        <begin position="23"/>
        <end position="409"/>
    </location>
</feature>
<dbReference type="CDD" id="cd08154">
    <property type="entry name" value="catalase_clade_1"/>
    <property type="match status" value="1"/>
</dbReference>
<evidence type="ECO:0000259" key="15">
    <source>
        <dbReference type="SMART" id="SM01060"/>
    </source>
</evidence>
<evidence type="ECO:0000256" key="9">
    <source>
        <dbReference type="ARBA" id="ARBA00023002"/>
    </source>
</evidence>
<keyword evidence="6" id="KW-0575">Peroxidase</keyword>
<dbReference type="GO" id="GO:0046872">
    <property type="term" value="F:metal ion binding"/>
    <property type="evidence" value="ECO:0007669"/>
    <property type="project" value="UniProtKB-KW"/>
</dbReference>
<evidence type="ECO:0000256" key="1">
    <source>
        <dbReference type="ARBA" id="ARBA00001971"/>
    </source>
</evidence>
<evidence type="ECO:0000313" key="17">
    <source>
        <dbReference type="Proteomes" id="UP000192907"/>
    </source>
</evidence>
<sequence>MKKMIFASAIAMASHPMFAETLTRETGAPVGDNQNSKTAGATGGTLLEDAHLLEKLARFDRERIPERVVHPRGVGAHGYFVSYDDFSDVTQASLLAKKNKKTEVFVRFSSVIHSKGSPETLRDPRGFAVKFYTDQGNWDLVGNNLPVFFIRDAMKFPDMVHSLKSDPVTNRQDPNRIFDFMAHHPESIHMWTHLFSNKGTPRTLRGMDGNGVHAYKFVNQDGMVQYVKFRWLSQQADKGLTAQEAATIQAKDFSHHTNDLYQAIQKKKFPSWELQALLMDPKNLDKFDFYPLDATKDWNCEMKLVTCKTLGKMTLNRVPENFFQYSEQSAFSPAVFVPGIEPSEDRLLQGRLFSYSDTQRYRLGVNYQYLPVNRAKTPIRTFNQDGVGATLVARDLSINYQPNSFDGSLKRDRGTLAENTEYRYSQSRLDGKTQQKMIAKTLNFRQAGELYRSYSDFDKKHLIMNFAGDLNQIRNKKVVEQMVAYAYAADIDYGTRLAKATKTKLSKVKKIAVQIQDDPKKTAASFNKIPVKQAAHR</sequence>
<evidence type="ECO:0000256" key="11">
    <source>
        <dbReference type="ARBA" id="ARBA00023324"/>
    </source>
</evidence>
<comment type="cofactor">
    <cofactor evidence="1 13">
        <name>heme</name>
        <dbReference type="ChEBI" id="CHEBI:30413"/>
    </cofactor>
</comment>
<evidence type="ECO:0000256" key="8">
    <source>
        <dbReference type="ARBA" id="ARBA00022723"/>
    </source>
</evidence>
<keyword evidence="11" id="KW-0376">Hydrogen peroxide</keyword>
<feature type="active site" evidence="12">
    <location>
        <position position="143"/>
    </location>
</feature>
<evidence type="ECO:0000256" key="5">
    <source>
        <dbReference type="ARBA" id="ARBA00014132"/>
    </source>
</evidence>
<dbReference type="Pfam" id="PF00199">
    <property type="entry name" value="Catalase"/>
    <property type="match status" value="1"/>
</dbReference>
<dbReference type="PRINTS" id="PR00067">
    <property type="entry name" value="CATALASE"/>
</dbReference>
<feature type="chain" id="PRO_5013232484" description="Catalase" evidence="14">
    <location>
        <begin position="20"/>
        <end position="537"/>
    </location>
</feature>
<dbReference type="Proteomes" id="UP000192907">
    <property type="component" value="Unassembled WGS sequence"/>
</dbReference>
<comment type="similarity">
    <text evidence="3">Belongs to the catalase family.</text>
</comment>
<dbReference type="RefSeq" id="WP_132322310.1">
    <property type="nucleotide sequence ID" value="NZ_FWZT01000018.1"/>
</dbReference>
<evidence type="ECO:0000256" key="6">
    <source>
        <dbReference type="ARBA" id="ARBA00022559"/>
    </source>
</evidence>
<evidence type="ECO:0000256" key="14">
    <source>
        <dbReference type="SAM" id="SignalP"/>
    </source>
</evidence>
<dbReference type="GO" id="GO:0005737">
    <property type="term" value="C:cytoplasm"/>
    <property type="evidence" value="ECO:0007669"/>
    <property type="project" value="TreeGrafter"/>
</dbReference>
<proteinExistence type="inferred from homology"/>
<dbReference type="Gene3D" id="2.40.180.10">
    <property type="entry name" value="Catalase core domain"/>
    <property type="match status" value="1"/>
</dbReference>
<dbReference type="Pfam" id="PF06628">
    <property type="entry name" value="Catalase-rel"/>
    <property type="match status" value="1"/>
</dbReference>
<dbReference type="PANTHER" id="PTHR11465">
    <property type="entry name" value="CATALASE"/>
    <property type="match status" value="1"/>
</dbReference>
<gene>
    <name evidence="16" type="ORF">SAMN06296036_11887</name>
</gene>
<dbReference type="GO" id="GO:0020037">
    <property type="term" value="F:heme binding"/>
    <property type="evidence" value="ECO:0007669"/>
    <property type="project" value="InterPro"/>
</dbReference>
<dbReference type="SUPFAM" id="SSF56634">
    <property type="entry name" value="Heme-dependent catalase-like"/>
    <property type="match status" value="1"/>
</dbReference>
<dbReference type="InterPro" id="IPR010582">
    <property type="entry name" value="Catalase_immune_responsive"/>
</dbReference>
<dbReference type="GO" id="GO:0004096">
    <property type="term" value="F:catalase activity"/>
    <property type="evidence" value="ECO:0007669"/>
    <property type="project" value="UniProtKB-EC"/>
</dbReference>
<dbReference type="GO" id="GO:0042744">
    <property type="term" value="P:hydrogen peroxide catabolic process"/>
    <property type="evidence" value="ECO:0007669"/>
    <property type="project" value="UniProtKB-KW"/>
</dbReference>
<evidence type="ECO:0000256" key="2">
    <source>
        <dbReference type="ARBA" id="ARBA00002974"/>
    </source>
</evidence>
<dbReference type="InterPro" id="IPR024711">
    <property type="entry name" value="Catalase_clade1/3"/>
</dbReference>
<dbReference type="PROSITE" id="PS00437">
    <property type="entry name" value="CATALASE_1"/>
    <property type="match status" value="1"/>
</dbReference>
<dbReference type="PIRSF" id="PIRSF038928">
    <property type="entry name" value="Catalase_clade1-3"/>
    <property type="match status" value="1"/>
</dbReference>
<feature type="binding site" description="axial binding residue" evidence="13">
    <location>
        <position position="355"/>
    </location>
    <ligand>
        <name>heme</name>
        <dbReference type="ChEBI" id="CHEBI:30413"/>
    </ligand>
    <ligandPart>
        <name>Fe</name>
        <dbReference type="ChEBI" id="CHEBI:18248"/>
    </ligandPart>
</feature>
<dbReference type="SMART" id="SM01060">
    <property type="entry name" value="Catalase"/>
    <property type="match status" value="1"/>
</dbReference>
<accession>A0A1Y6CJ96</accession>
<keyword evidence="7 13" id="KW-0349">Heme</keyword>
<evidence type="ECO:0000256" key="3">
    <source>
        <dbReference type="ARBA" id="ARBA00005329"/>
    </source>
</evidence>
<reference evidence="17" key="1">
    <citation type="submission" date="2017-04" db="EMBL/GenBank/DDBJ databases">
        <authorList>
            <person name="Varghese N."/>
            <person name="Submissions S."/>
        </authorList>
    </citation>
    <scope>NUCLEOTIDE SEQUENCE [LARGE SCALE GENOMIC DNA]</scope>
    <source>
        <strain evidence="17">RKEM611</strain>
    </source>
</reference>
<dbReference type="InterPro" id="IPR002226">
    <property type="entry name" value="Catalase_haem_BS"/>
</dbReference>
<evidence type="ECO:0000256" key="7">
    <source>
        <dbReference type="ARBA" id="ARBA00022617"/>
    </source>
</evidence>
<dbReference type="EC" id="1.11.1.6" evidence="4"/>
<dbReference type="GO" id="GO:0042542">
    <property type="term" value="P:response to hydrogen peroxide"/>
    <property type="evidence" value="ECO:0007669"/>
    <property type="project" value="TreeGrafter"/>
</dbReference>
<organism evidence="16 17">
    <name type="scientific">Pseudobacteriovorax antillogorgiicola</name>
    <dbReference type="NCBI Taxonomy" id="1513793"/>
    <lineage>
        <taxon>Bacteria</taxon>
        <taxon>Pseudomonadati</taxon>
        <taxon>Bdellovibrionota</taxon>
        <taxon>Oligoflexia</taxon>
        <taxon>Oligoflexales</taxon>
        <taxon>Pseudobacteriovoracaceae</taxon>
        <taxon>Pseudobacteriovorax</taxon>
    </lineage>
</organism>